<dbReference type="InterPro" id="IPR016876">
    <property type="entry name" value="UCP028234"/>
</dbReference>
<dbReference type="GO" id="GO:0032259">
    <property type="term" value="P:methylation"/>
    <property type="evidence" value="ECO:0007669"/>
    <property type="project" value="UniProtKB-KW"/>
</dbReference>
<dbReference type="SUPFAM" id="SSF53335">
    <property type="entry name" value="S-adenosyl-L-methionine-dependent methyltransferases"/>
    <property type="match status" value="1"/>
</dbReference>
<reference evidence="1 2" key="1">
    <citation type="submission" date="2020-04" db="EMBL/GenBank/DDBJ databases">
        <title>Vibrio sp. SM6, a novel species isolated from seawater.</title>
        <authorList>
            <person name="Wang X."/>
        </authorList>
    </citation>
    <scope>NUCLEOTIDE SEQUENCE [LARGE SCALE GENOMIC DNA]</scope>
    <source>
        <strain evidence="1 2">SM6</strain>
    </source>
</reference>
<dbReference type="PANTHER" id="PTHR38451:SF1">
    <property type="entry name" value="TRNA (ADENINE(22)-N(1))-METHYLTRANSFERASE"/>
    <property type="match status" value="1"/>
</dbReference>
<organism evidence="1 2">
    <name type="scientific">Vibrio agarilyticus</name>
    <dbReference type="NCBI Taxonomy" id="2726741"/>
    <lineage>
        <taxon>Bacteria</taxon>
        <taxon>Pseudomonadati</taxon>
        <taxon>Pseudomonadota</taxon>
        <taxon>Gammaproteobacteria</taxon>
        <taxon>Vibrionales</taxon>
        <taxon>Vibrionaceae</taxon>
        <taxon>Vibrio</taxon>
    </lineage>
</organism>
<dbReference type="EMBL" id="JABAIK010000009">
    <property type="protein sequence ID" value="NLS13409.1"/>
    <property type="molecule type" value="Genomic_DNA"/>
</dbReference>
<dbReference type="FunFam" id="3.40.50.150:FF:000442">
    <property type="entry name" value="tRNA (Adenine22-N1)-methyltransferase TrmK"/>
    <property type="match status" value="1"/>
</dbReference>
<proteinExistence type="predicted"/>
<dbReference type="GO" id="GO:0008168">
    <property type="term" value="F:methyltransferase activity"/>
    <property type="evidence" value="ECO:0007669"/>
    <property type="project" value="UniProtKB-KW"/>
</dbReference>
<dbReference type="Gene3D" id="3.40.50.150">
    <property type="entry name" value="Vaccinia Virus protein VP39"/>
    <property type="match status" value="1"/>
</dbReference>
<evidence type="ECO:0000313" key="2">
    <source>
        <dbReference type="Proteomes" id="UP000535589"/>
    </source>
</evidence>
<keyword evidence="1" id="KW-0489">Methyltransferase</keyword>
<dbReference type="AlphaFoldDB" id="A0A7X8TRE9"/>
<evidence type="ECO:0000313" key="1">
    <source>
        <dbReference type="EMBL" id="NLS13409.1"/>
    </source>
</evidence>
<name>A0A7X8TRE9_9VIBR</name>
<keyword evidence="2" id="KW-1185">Reference proteome</keyword>
<comment type="caution">
    <text evidence="1">The sequence shown here is derived from an EMBL/GenBank/DDBJ whole genome shotgun (WGS) entry which is preliminary data.</text>
</comment>
<dbReference type="Pfam" id="PF12847">
    <property type="entry name" value="Methyltransf_18"/>
    <property type="match status" value="1"/>
</dbReference>
<keyword evidence="1" id="KW-0808">Transferase</keyword>
<dbReference type="PIRSF" id="PIRSF028234">
    <property type="entry name" value="UCP028234"/>
    <property type="match status" value="1"/>
</dbReference>
<gene>
    <name evidence="1" type="ORF">HGP28_10940</name>
</gene>
<protein>
    <submittedName>
        <fullName evidence="1">SAM-dependent methyltransferase</fullName>
    </submittedName>
</protein>
<dbReference type="InterPro" id="IPR029063">
    <property type="entry name" value="SAM-dependent_MTases_sf"/>
</dbReference>
<dbReference type="Proteomes" id="UP000535589">
    <property type="component" value="Unassembled WGS sequence"/>
</dbReference>
<accession>A0A7X8TRE9</accession>
<sequence>MKIGKRLTQLHALVGHNYDHIWDCCCDHGLLGMSLLKSHPNSQIHFVDIVPSIIQSLSERLSREFTDNPMWHTHCLDAGLLPINDYSGRHLIIISGVGGDLMLEMITKLRAHCDDITFDFLLCPVHHLYHLRQQLKAWQFSLIDEKLVLENKRFYELLLVSTRHQTANNQVISETGEQIWRSDNETERSTKQQYLQQTLAHYQRIQRSKPEKVKAIITAYQAVET</sequence>
<dbReference type="PANTHER" id="PTHR38451">
    <property type="entry name" value="TRNA (ADENINE(22)-N(1))-METHYLTRANSFERASE"/>
    <property type="match status" value="1"/>
</dbReference>